<name>A0ABT9WMN9_9BACI</name>
<protein>
    <submittedName>
        <fullName evidence="1">Formylmethanofuran dehydrogenase subunit E</fullName>
    </submittedName>
</protein>
<comment type="caution">
    <text evidence="1">The sequence shown here is derived from an EMBL/GenBank/DDBJ whole genome shotgun (WGS) entry which is preliminary data.</text>
</comment>
<keyword evidence="2" id="KW-1185">Reference proteome</keyword>
<dbReference type="EMBL" id="JAUSTT010000001">
    <property type="protein sequence ID" value="MDQ0174455.1"/>
    <property type="molecule type" value="Genomic_DNA"/>
</dbReference>
<dbReference type="RefSeq" id="WP_307225925.1">
    <property type="nucleotide sequence ID" value="NZ_JAUSTT010000001.1"/>
</dbReference>
<evidence type="ECO:0000313" key="2">
    <source>
        <dbReference type="Proteomes" id="UP001223586"/>
    </source>
</evidence>
<sequence>MREIISWQMSCVGCGNQLAEGWENVEGTPICRNCFDYGGDDE</sequence>
<organism evidence="1 2">
    <name type="scientific">Bacillus chungangensis</name>
    <dbReference type="NCBI Taxonomy" id="587633"/>
    <lineage>
        <taxon>Bacteria</taxon>
        <taxon>Bacillati</taxon>
        <taxon>Bacillota</taxon>
        <taxon>Bacilli</taxon>
        <taxon>Bacillales</taxon>
        <taxon>Bacillaceae</taxon>
        <taxon>Bacillus</taxon>
    </lineage>
</organism>
<evidence type="ECO:0000313" key="1">
    <source>
        <dbReference type="EMBL" id="MDQ0174455.1"/>
    </source>
</evidence>
<accession>A0ABT9WMN9</accession>
<reference evidence="1 2" key="1">
    <citation type="submission" date="2023-07" db="EMBL/GenBank/DDBJ databases">
        <title>Genomic Encyclopedia of Type Strains, Phase IV (KMG-IV): sequencing the most valuable type-strain genomes for metagenomic binning, comparative biology and taxonomic classification.</title>
        <authorList>
            <person name="Goeker M."/>
        </authorList>
    </citation>
    <scope>NUCLEOTIDE SEQUENCE [LARGE SCALE GENOMIC DNA]</scope>
    <source>
        <strain evidence="1 2">DSM 23837</strain>
    </source>
</reference>
<dbReference type="Proteomes" id="UP001223586">
    <property type="component" value="Unassembled WGS sequence"/>
</dbReference>
<gene>
    <name evidence="1" type="ORF">J2S08_000286</name>
</gene>
<proteinExistence type="predicted"/>